<feature type="transmembrane region" description="Helical" evidence="1">
    <location>
        <begin position="320"/>
        <end position="340"/>
    </location>
</feature>
<gene>
    <name evidence="2" type="ORF">CM240_2567</name>
</gene>
<evidence type="ECO:0000313" key="3">
    <source>
        <dbReference type="Proteomes" id="UP000019426"/>
    </source>
</evidence>
<keyword evidence="1" id="KW-0812">Transmembrane</keyword>
<organism evidence="2 3">
    <name type="scientific">Clostridium bornimense</name>
    <dbReference type="NCBI Taxonomy" id="1216932"/>
    <lineage>
        <taxon>Bacteria</taxon>
        <taxon>Bacillati</taxon>
        <taxon>Bacillota</taxon>
        <taxon>Clostridia</taxon>
        <taxon>Eubacteriales</taxon>
        <taxon>Clostridiaceae</taxon>
        <taxon>Clostridium</taxon>
    </lineage>
</organism>
<dbReference type="Proteomes" id="UP000019426">
    <property type="component" value="Chromosome M2/40_rep1"/>
</dbReference>
<dbReference type="HOGENOM" id="CLU_043930_0_0_9"/>
<evidence type="ECO:0000256" key="1">
    <source>
        <dbReference type="SAM" id="Phobius"/>
    </source>
</evidence>
<feature type="transmembrane region" description="Helical" evidence="1">
    <location>
        <begin position="297"/>
        <end position="314"/>
    </location>
</feature>
<feature type="transmembrane region" description="Helical" evidence="1">
    <location>
        <begin position="35"/>
        <end position="53"/>
    </location>
</feature>
<dbReference type="STRING" id="1216932.CM240_2567"/>
<feature type="transmembrane region" description="Helical" evidence="1">
    <location>
        <begin position="213"/>
        <end position="235"/>
    </location>
</feature>
<dbReference type="Gene3D" id="1.20.1740.10">
    <property type="entry name" value="Amino acid/polyamine transporter I"/>
    <property type="match status" value="1"/>
</dbReference>
<dbReference type="OrthoDB" id="4424890at2"/>
<keyword evidence="1" id="KW-1133">Transmembrane helix</keyword>
<feature type="transmembrane region" description="Helical" evidence="1">
    <location>
        <begin position="180"/>
        <end position="201"/>
    </location>
</feature>
<dbReference type="PANTHER" id="PTHR37814">
    <property type="entry name" value="CONSERVED MEMBRANE PROTEIN"/>
    <property type="match status" value="1"/>
</dbReference>
<dbReference type="EMBL" id="HG917868">
    <property type="protein sequence ID" value="CDM69691.1"/>
    <property type="molecule type" value="Genomic_DNA"/>
</dbReference>
<sequence>MKKKSSLQIGLVFIGTIVGAGLASGQEITQFFTNYGKISFIALFIPLIIYIILGKAVINISVKHNLNSYSELCTLVSPGFLGKATGFVTTLYLLSSCSIIIAGSGALLNQYFGIPKIVGSLIIILIAILTLMKNTDGLFAINSFIVPMLISIIAIIFIFYVGFSPTTSIESHNIYPYKNLWIVSAFLYGGFNIMGCSGVIVPLSSEIKDKKKLFKGLLIGAISLTVISLAINYLLSCNFNSIHKFEIPLLFVADRFGKVIQCFLLMVIFFEMFSTIVSDTFSISKTLDSAFNIPYKYGMFIVLTIGIFVSQLGFKNLISTLYPAFGVISVFFMISVLIYNKNDKKSTAIREQ</sequence>
<feature type="transmembrane region" description="Helical" evidence="1">
    <location>
        <begin position="114"/>
        <end position="132"/>
    </location>
</feature>
<keyword evidence="1" id="KW-0472">Membrane</keyword>
<dbReference type="AlphaFoldDB" id="W6RYF4"/>
<reference evidence="2 3" key="1">
    <citation type="submission" date="2013-11" db="EMBL/GenBank/DDBJ databases">
        <title>Complete genome sequence of Clostridum sp. M2/40.</title>
        <authorList>
            <person name="Wibberg D."/>
            <person name="Puehler A."/>
            <person name="Schlueter A."/>
        </authorList>
    </citation>
    <scope>NUCLEOTIDE SEQUENCE [LARGE SCALE GENOMIC DNA]</scope>
    <source>
        <strain evidence="3">M2/40</strain>
    </source>
</reference>
<dbReference type="PANTHER" id="PTHR37814:SF1">
    <property type="entry name" value="MEMBRANE PROTEIN"/>
    <property type="match status" value="1"/>
</dbReference>
<feature type="transmembrane region" description="Helical" evidence="1">
    <location>
        <begin position="139"/>
        <end position="160"/>
    </location>
</feature>
<dbReference type="InterPro" id="IPR038728">
    <property type="entry name" value="YkvI-like"/>
</dbReference>
<dbReference type="PATRIC" id="fig|1216932.3.peg.2534"/>
<accession>W6RYF4</accession>
<keyword evidence="3" id="KW-1185">Reference proteome</keyword>
<feature type="transmembrane region" description="Helical" evidence="1">
    <location>
        <begin position="255"/>
        <end position="277"/>
    </location>
</feature>
<name>W6RYF4_9CLOT</name>
<feature type="transmembrane region" description="Helical" evidence="1">
    <location>
        <begin position="87"/>
        <end position="108"/>
    </location>
</feature>
<dbReference type="RefSeq" id="WP_044039482.1">
    <property type="nucleotide sequence ID" value="NZ_HG917868.1"/>
</dbReference>
<dbReference type="eggNOG" id="COG3949">
    <property type="taxonomic scope" value="Bacteria"/>
</dbReference>
<dbReference type="KEGG" id="clt:CM240_2567"/>
<proteinExistence type="predicted"/>
<protein>
    <submittedName>
        <fullName evidence="2">Putative membrane protein</fullName>
    </submittedName>
</protein>
<evidence type="ECO:0000313" key="2">
    <source>
        <dbReference type="EMBL" id="CDM69691.1"/>
    </source>
</evidence>